<dbReference type="CDD" id="cd14688">
    <property type="entry name" value="bZIP_YAP"/>
    <property type="match status" value="1"/>
</dbReference>
<keyword evidence="12" id="KW-1185">Reference proteome</keyword>
<feature type="region of interest" description="Disordered" evidence="9">
    <location>
        <begin position="1"/>
        <end position="79"/>
    </location>
</feature>
<dbReference type="PROSITE" id="PS00036">
    <property type="entry name" value="BZIP_BASIC"/>
    <property type="match status" value="1"/>
</dbReference>
<dbReference type="OrthoDB" id="2593073at2759"/>
<comment type="caution">
    <text evidence="11">The sequence shown here is derived from an EMBL/GenBank/DDBJ whole genome shotgun (WGS) entry which is preliminary data.</text>
</comment>
<evidence type="ECO:0000256" key="5">
    <source>
        <dbReference type="ARBA" id="ARBA00023125"/>
    </source>
</evidence>
<keyword evidence="5" id="KW-0238">DNA-binding</keyword>
<dbReference type="SMART" id="SM00338">
    <property type="entry name" value="BRLZ"/>
    <property type="match status" value="1"/>
</dbReference>
<dbReference type="GO" id="GO:0090575">
    <property type="term" value="C:RNA polymerase II transcription regulator complex"/>
    <property type="evidence" value="ECO:0007669"/>
    <property type="project" value="TreeGrafter"/>
</dbReference>
<name>A0A9W8Z2A0_9PEZI</name>
<sequence length="188" mass="20699">MKFSRESAGPSAFPSPESRETDDGCESPLDTTAPGRLGAQPEIVTKKKRENRYKNAPPSVLSRRRAQNRASQRAYRERKDQRIKDLEEMLNDARVRNNILSHAYADLQAEYTKLKLSPLPASNLEAQTAHSQPHQSSSSMTTSYAAVPDSSVSVDLSGAFVDANCMTVLNAGNDLESYLYPDVGGYCL</sequence>
<proteinExistence type="inferred from homology"/>
<evidence type="ECO:0000313" key="12">
    <source>
        <dbReference type="Proteomes" id="UP001140453"/>
    </source>
</evidence>
<dbReference type="GO" id="GO:0001228">
    <property type="term" value="F:DNA-binding transcription activator activity, RNA polymerase II-specific"/>
    <property type="evidence" value="ECO:0007669"/>
    <property type="project" value="TreeGrafter"/>
</dbReference>
<dbReference type="GO" id="GO:0000976">
    <property type="term" value="F:transcription cis-regulatory region binding"/>
    <property type="evidence" value="ECO:0007669"/>
    <property type="project" value="InterPro"/>
</dbReference>
<evidence type="ECO:0000256" key="6">
    <source>
        <dbReference type="ARBA" id="ARBA00023163"/>
    </source>
</evidence>
<keyword evidence="4" id="KW-0805">Transcription regulation</keyword>
<evidence type="ECO:0000256" key="2">
    <source>
        <dbReference type="ARBA" id="ARBA00004123"/>
    </source>
</evidence>
<dbReference type="Pfam" id="PF00170">
    <property type="entry name" value="bZIP_1"/>
    <property type="match status" value="1"/>
</dbReference>
<dbReference type="InterPro" id="IPR046347">
    <property type="entry name" value="bZIP_sf"/>
</dbReference>
<dbReference type="InterPro" id="IPR050936">
    <property type="entry name" value="AP-1-like"/>
</dbReference>
<dbReference type="Gene3D" id="1.20.5.170">
    <property type="match status" value="1"/>
</dbReference>
<dbReference type="PANTHER" id="PTHR40621:SF11">
    <property type="entry name" value="TRANSCRIPTION FACTOR KAPC-RELATED"/>
    <property type="match status" value="1"/>
</dbReference>
<dbReference type="SUPFAM" id="SSF57959">
    <property type="entry name" value="Leucine zipper domain"/>
    <property type="match status" value="1"/>
</dbReference>
<feature type="domain" description="BZIP" evidence="10">
    <location>
        <begin position="63"/>
        <end position="78"/>
    </location>
</feature>
<evidence type="ECO:0000259" key="10">
    <source>
        <dbReference type="PROSITE" id="PS00036"/>
    </source>
</evidence>
<comment type="similarity">
    <text evidence="3">Belongs to the bZIP family.</text>
</comment>
<evidence type="ECO:0000313" key="11">
    <source>
        <dbReference type="EMBL" id="KAJ4396478.1"/>
    </source>
</evidence>
<evidence type="ECO:0000256" key="8">
    <source>
        <dbReference type="ARBA" id="ARBA00044067"/>
    </source>
</evidence>
<reference evidence="11" key="1">
    <citation type="submission" date="2022-10" db="EMBL/GenBank/DDBJ databases">
        <title>Tapping the CABI collections for fungal endophytes: first genome assemblies for Collariella, Neodidymelliopsis, Ascochyta clinopodiicola, Didymella pomorum, Didymosphaeria variabile, Neocosmospora piperis and Neocucurbitaria cava.</title>
        <authorList>
            <person name="Hill R."/>
        </authorList>
    </citation>
    <scope>NUCLEOTIDE SEQUENCE</scope>
    <source>
        <strain evidence="11">IMI 355082</strain>
    </source>
</reference>
<dbReference type="InterPro" id="IPR004827">
    <property type="entry name" value="bZIP"/>
</dbReference>
<keyword evidence="6" id="KW-0804">Transcription</keyword>
<evidence type="ECO:0000256" key="4">
    <source>
        <dbReference type="ARBA" id="ARBA00023015"/>
    </source>
</evidence>
<evidence type="ECO:0000256" key="1">
    <source>
        <dbReference type="ARBA" id="ARBA00004049"/>
    </source>
</evidence>
<protein>
    <recommendedName>
        <fullName evidence="8">Putative transcription factor kapC</fullName>
    </recommendedName>
</protein>
<evidence type="ECO:0000256" key="7">
    <source>
        <dbReference type="ARBA" id="ARBA00023242"/>
    </source>
</evidence>
<dbReference type="Proteomes" id="UP001140453">
    <property type="component" value="Unassembled WGS sequence"/>
</dbReference>
<comment type="subcellular location">
    <subcellularLocation>
        <location evidence="2">Nucleus</location>
    </subcellularLocation>
</comment>
<dbReference type="AlphaFoldDB" id="A0A9W8Z2A0"/>
<accession>A0A9W8Z2A0</accession>
<comment type="function">
    <text evidence="1">Putative transcription factor.</text>
</comment>
<evidence type="ECO:0000256" key="3">
    <source>
        <dbReference type="ARBA" id="ARBA00007163"/>
    </source>
</evidence>
<organism evidence="11 12">
    <name type="scientific">Gnomoniopsis smithogilvyi</name>
    <dbReference type="NCBI Taxonomy" id="1191159"/>
    <lineage>
        <taxon>Eukaryota</taxon>
        <taxon>Fungi</taxon>
        <taxon>Dikarya</taxon>
        <taxon>Ascomycota</taxon>
        <taxon>Pezizomycotina</taxon>
        <taxon>Sordariomycetes</taxon>
        <taxon>Sordariomycetidae</taxon>
        <taxon>Diaporthales</taxon>
        <taxon>Gnomoniaceae</taxon>
        <taxon>Gnomoniopsis</taxon>
    </lineage>
</organism>
<evidence type="ECO:0000256" key="9">
    <source>
        <dbReference type="SAM" id="MobiDB-lite"/>
    </source>
</evidence>
<gene>
    <name evidence="11" type="ORF">N0V93_000697</name>
</gene>
<dbReference type="PANTHER" id="PTHR40621">
    <property type="entry name" value="TRANSCRIPTION FACTOR KAPC-RELATED"/>
    <property type="match status" value="1"/>
</dbReference>
<dbReference type="EMBL" id="JAPEVB010000001">
    <property type="protein sequence ID" value="KAJ4396478.1"/>
    <property type="molecule type" value="Genomic_DNA"/>
</dbReference>
<keyword evidence="7" id="KW-0539">Nucleus</keyword>